<keyword evidence="3" id="KW-1185">Reference proteome</keyword>
<accession>A0AAV9ZNP1</accession>
<dbReference type="Proteomes" id="UP001362999">
    <property type="component" value="Unassembled WGS sequence"/>
</dbReference>
<dbReference type="Pfam" id="PF00856">
    <property type="entry name" value="SET"/>
    <property type="match status" value="1"/>
</dbReference>
<proteinExistence type="predicted"/>
<dbReference type="InterPro" id="IPR046341">
    <property type="entry name" value="SET_dom_sf"/>
</dbReference>
<dbReference type="InterPro" id="IPR053185">
    <property type="entry name" value="SET_domain_protein"/>
</dbReference>
<reference evidence="2 3" key="1">
    <citation type="journal article" date="2024" name="J Genomics">
        <title>Draft genome sequencing and assembly of Favolaschia claudopus CIRM-BRFM 2984 isolated from oak limbs.</title>
        <authorList>
            <person name="Navarro D."/>
            <person name="Drula E."/>
            <person name="Chaduli D."/>
            <person name="Cazenave R."/>
            <person name="Ahrendt S."/>
            <person name="Wang J."/>
            <person name="Lipzen A."/>
            <person name="Daum C."/>
            <person name="Barry K."/>
            <person name="Grigoriev I.V."/>
            <person name="Favel A."/>
            <person name="Rosso M.N."/>
            <person name="Martin F."/>
        </authorList>
    </citation>
    <scope>NUCLEOTIDE SEQUENCE [LARGE SCALE GENOMIC DNA]</scope>
    <source>
        <strain evidence="2 3">CIRM-BRFM 2984</strain>
    </source>
</reference>
<dbReference type="PANTHER" id="PTHR47332:SF4">
    <property type="entry name" value="SET DOMAIN-CONTAINING PROTEIN 5"/>
    <property type="match status" value="1"/>
</dbReference>
<evidence type="ECO:0000313" key="2">
    <source>
        <dbReference type="EMBL" id="KAK6988015.1"/>
    </source>
</evidence>
<evidence type="ECO:0000259" key="1">
    <source>
        <dbReference type="PROSITE" id="PS50280"/>
    </source>
</evidence>
<gene>
    <name evidence="2" type="ORF">R3P38DRAFT_2805016</name>
</gene>
<dbReference type="PROSITE" id="PS50280">
    <property type="entry name" value="SET"/>
    <property type="match status" value="1"/>
</dbReference>
<dbReference type="SUPFAM" id="SSF82199">
    <property type="entry name" value="SET domain"/>
    <property type="match status" value="1"/>
</dbReference>
<sequence>MTAFPAIEVVDIPGKGKGVIALEFIAQGTRIIAEEPTIKLSGQTREDLAHSVQTALSSPSNLEFLLSFPCKKGEDPVSGRFNHFLPCASEDDNACGLFATICRINHTCCSPLSGPNAMYTWREDLQCETLHALRDIAPMEEITVSYIACQMHTDDPPKFLRKNFDFSCSCAGCARPPDQRAHSLAQIHQYNLFMESFPISAQSRRNPTQLLEQLQHNLLAICEEGYAIELSRGAHCGFRLCAMYGDAKNAISWETLSRDCDAVIQGTDTEEYRSSERWIRDPSTYERWNIYGYSELAAPVRII</sequence>
<evidence type="ECO:0000313" key="3">
    <source>
        <dbReference type="Proteomes" id="UP001362999"/>
    </source>
</evidence>
<feature type="domain" description="SET" evidence="1">
    <location>
        <begin position="5"/>
        <end position="147"/>
    </location>
</feature>
<dbReference type="AlphaFoldDB" id="A0AAV9ZNP1"/>
<dbReference type="InterPro" id="IPR001214">
    <property type="entry name" value="SET_dom"/>
</dbReference>
<comment type="caution">
    <text evidence="2">The sequence shown here is derived from an EMBL/GenBank/DDBJ whole genome shotgun (WGS) entry which is preliminary data.</text>
</comment>
<dbReference type="CDD" id="cd20071">
    <property type="entry name" value="SET_SMYD"/>
    <property type="match status" value="1"/>
</dbReference>
<name>A0AAV9ZNP1_9AGAR</name>
<dbReference type="SMART" id="SM00317">
    <property type="entry name" value="SET"/>
    <property type="match status" value="1"/>
</dbReference>
<protein>
    <recommendedName>
        <fullName evidence="1">SET domain-containing protein</fullName>
    </recommendedName>
</protein>
<dbReference type="EMBL" id="JAWWNJ010000126">
    <property type="protein sequence ID" value="KAK6988015.1"/>
    <property type="molecule type" value="Genomic_DNA"/>
</dbReference>
<organism evidence="2 3">
    <name type="scientific">Favolaschia claudopus</name>
    <dbReference type="NCBI Taxonomy" id="2862362"/>
    <lineage>
        <taxon>Eukaryota</taxon>
        <taxon>Fungi</taxon>
        <taxon>Dikarya</taxon>
        <taxon>Basidiomycota</taxon>
        <taxon>Agaricomycotina</taxon>
        <taxon>Agaricomycetes</taxon>
        <taxon>Agaricomycetidae</taxon>
        <taxon>Agaricales</taxon>
        <taxon>Marasmiineae</taxon>
        <taxon>Mycenaceae</taxon>
        <taxon>Favolaschia</taxon>
    </lineage>
</organism>
<dbReference type="Gene3D" id="2.170.270.10">
    <property type="entry name" value="SET domain"/>
    <property type="match status" value="1"/>
</dbReference>
<dbReference type="PANTHER" id="PTHR47332">
    <property type="entry name" value="SET DOMAIN-CONTAINING PROTEIN 5"/>
    <property type="match status" value="1"/>
</dbReference>